<dbReference type="PROSITE" id="PS51257">
    <property type="entry name" value="PROKAR_LIPOPROTEIN"/>
    <property type="match status" value="1"/>
</dbReference>
<dbReference type="AlphaFoldDB" id="A0A2Z4FK70"/>
<evidence type="ECO:0000313" key="1">
    <source>
        <dbReference type="EMBL" id="AWV89116.1"/>
    </source>
</evidence>
<gene>
    <name evidence="1" type="ORF">DN745_07115</name>
</gene>
<dbReference type="Pfam" id="PF11617">
    <property type="entry name" value="Cu-binding_MopE"/>
    <property type="match status" value="3"/>
</dbReference>
<keyword evidence="2" id="KW-1185">Reference proteome</keyword>
<dbReference type="KEGG" id="bsed:DN745_07115"/>
<dbReference type="Proteomes" id="UP000249799">
    <property type="component" value="Chromosome"/>
</dbReference>
<organism evidence="1 2">
    <name type="scientific">Bradymonas sediminis</name>
    <dbReference type="NCBI Taxonomy" id="1548548"/>
    <lineage>
        <taxon>Bacteria</taxon>
        <taxon>Deltaproteobacteria</taxon>
        <taxon>Bradymonadales</taxon>
        <taxon>Bradymonadaceae</taxon>
        <taxon>Bradymonas</taxon>
    </lineage>
</organism>
<proteinExistence type="predicted"/>
<name>A0A2Z4FK70_9DELT</name>
<evidence type="ECO:0000313" key="2">
    <source>
        <dbReference type="Proteomes" id="UP000249799"/>
    </source>
</evidence>
<reference evidence="1 2" key="1">
    <citation type="submission" date="2018-06" db="EMBL/GenBank/DDBJ databases">
        <title>Lujinxingia sediminis gen. nov. sp. nov., a new facultative anaerobic member of the class Deltaproteobacteria, and proposal of Lujinxingaceae fam. nov.</title>
        <authorList>
            <person name="Guo L.-Y."/>
            <person name="Li C.-M."/>
            <person name="Wang S."/>
            <person name="Du Z.-J."/>
        </authorList>
    </citation>
    <scope>NUCLEOTIDE SEQUENCE [LARGE SCALE GENOMIC DNA]</scope>
    <source>
        <strain evidence="1 2">FA350</strain>
    </source>
</reference>
<dbReference type="InterPro" id="IPR021655">
    <property type="entry name" value="Put_metal-bd"/>
</dbReference>
<sequence>MIEVRRVSIFRALLCCVFSLGVMAGCAEGDSGDWETEEVDKGQDEEQGEYCEDQDGDGFLGITARCPRGTDCNDLDANINTKATEICGDGIDNDCRNGDAPCERECVDADGDGYGDGPGCLGLDCDDTNAAINPGAREICGNEIDENCDGADEACPVNCTDLDGDGYGPAGQNSDCPLQGDDCDDSDASRNPGAQEVCNGVDDNCDGQVDECEQTGAECSGTSASDACVVQIGASCSTNAECESPARCDSQVWECRLPVGESCTITDDCLAGYVCNGGVCSGEFCDLNTCSGDFGYCSSEAERCVECNPDAAGDGGCPGTQTCSFQGFCADALLIADADPVPGHPAVRNDIYALSLAVADCWIDYRHADRDELCQILYLGDDVGPITEEDMKSAFVDGHLNFIDADRHEALDDLWGEGFWNVKNIHWRSEPQPGSFLEYCVWYDTKNRDEVIVENCSEFSP</sequence>
<protein>
    <submittedName>
        <fullName evidence="1">Uncharacterized protein</fullName>
    </submittedName>
</protein>
<dbReference type="OrthoDB" id="7156875at2"/>
<dbReference type="EMBL" id="CP030032">
    <property type="protein sequence ID" value="AWV89116.1"/>
    <property type="molecule type" value="Genomic_DNA"/>
</dbReference>
<accession>A0A2Z4FK70</accession>